<name>A0ABQ1PV08_9GAMM</name>
<evidence type="ECO:0008006" key="3">
    <source>
        <dbReference type="Google" id="ProtNLM"/>
    </source>
</evidence>
<dbReference type="Proteomes" id="UP000638188">
    <property type="component" value="Unassembled WGS sequence"/>
</dbReference>
<dbReference type="EMBL" id="BMFF01000004">
    <property type="protein sequence ID" value="GGD04208.1"/>
    <property type="molecule type" value="Genomic_DNA"/>
</dbReference>
<evidence type="ECO:0000313" key="2">
    <source>
        <dbReference type="Proteomes" id="UP000638188"/>
    </source>
</evidence>
<comment type="caution">
    <text evidence="1">The sequence shown here is derived from an EMBL/GenBank/DDBJ whole genome shotgun (WGS) entry which is preliminary data.</text>
</comment>
<dbReference type="PANTHER" id="PTHR40691">
    <property type="entry name" value="(NA+)-NQR MATURATION NQRM"/>
    <property type="match status" value="1"/>
</dbReference>
<accession>A0ABQ1PV08</accession>
<keyword evidence="2" id="KW-1185">Reference proteome</keyword>
<proteinExistence type="predicted"/>
<dbReference type="PANTHER" id="PTHR40691:SF3">
    <property type="entry name" value="(NA+)-NQR MATURATION NQRM"/>
    <property type="match status" value="1"/>
</dbReference>
<evidence type="ECO:0000313" key="1">
    <source>
        <dbReference type="EMBL" id="GGD04208.1"/>
    </source>
</evidence>
<gene>
    <name evidence="1" type="ORF">GCM10007418_24100</name>
</gene>
<reference evidence="2" key="1">
    <citation type="journal article" date="2019" name="Int. J. Syst. Evol. Microbiol.">
        <title>The Global Catalogue of Microorganisms (GCM) 10K type strain sequencing project: providing services to taxonomists for standard genome sequencing and annotation.</title>
        <authorList>
            <consortium name="The Broad Institute Genomics Platform"/>
            <consortium name="The Broad Institute Genome Sequencing Center for Infectious Disease"/>
            <person name="Wu L."/>
            <person name="Ma J."/>
        </authorList>
    </citation>
    <scope>NUCLEOTIDE SEQUENCE [LARGE SCALE GENOMIC DNA]</scope>
    <source>
        <strain evidence="2">CGMCC 1.12482</strain>
    </source>
</reference>
<dbReference type="Pfam" id="PF04400">
    <property type="entry name" value="NqrM"/>
    <property type="match status" value="1"/>
</dbReference>
<dbReference type="InterPro" id="IPR007495">
    <property type="entry name" value="NqrM"/>
</dbReference>
<protein>
    <recommendedName>
        <fullName evidence="3">ApbE family protein</fullName>
    </recommendedName>
</protein>
<sequence>MVWFLAFLLMTLVVVGMSVGVMMGRKPIAGSCGGIGATGLDKSCGICGGDVTRCEEASENAGIEPRAKRATSDLGYDATKVD</sequence>
<dbReference type="RefSeq" id="WP_150276769.1">
    <property type="nucleotide sequence ID" value="NZ_BMFF01000004.1"/>
</dbReference>
<organism evidence="1 2">
    <name type="scientific">Halopseudomonas salina</name>
    <dbReference type="NCBI Taxonomy" id="1323744"/>
    <lineage>
        <taxon>Bacteria</taxon>
        <taxon>Pseudomonadati</taxon>
        <taxon>Pseudomonadota</taxon>
        <taxon>Gammaproteobacteria</taxon>
        <taxon>Pseudomonadales</taxon>
        <taxon>Pseudomonadaceae</taxon>
        <taxon>Halopseudomonas</taxon>
    </lineage>
</organism>